<protein>
    <submittedName>
        <fullName evidence="1">Heme oxygenase</fullName>
    </submittedName>
</protein>
<dbReference type="Proteomes" id="UP000646478">
    <property type="component" value="Unassembled WGS sequence"/>
</dbReference>
<organism evidence="1 2">
    <name type="scientific">Brucella endophytica</name>
    <dbReference type="NCBI Taxonomy" id="1963359"/>
    <lineage>
        <taxon>Bacteria</taxon>
        <taxon>Pseudomonadati</taxon>
        <taxon>Pseudomonadota</taxon>
        <taxon>Alphaproteobacteria</taxon>
        <taxon>Hyphomicrobiales</taxon>
        <taxon>Brucellaceae</taxon>
        <taxon>Brucella/Ochrobactrum group</taxon>
        <taxon>Brucella</taxon>
    </lineage>
</organism>
<dbReference type="InterPro" id="IPR016084">
    <property type="entry name" value="Haem_Oase-like_multi-hlx"/>
</dbReference>
<dbReference type="SUPFAM" id="SSF48613">
    <property type="entry name" value="Heme oxygenase-like"/>
    <property type="match status" value="1"/>
</dbReference>
<dbReference type="CDD" id="cd19166">
    <property type="entry name" value="HemeO-bac"/>
    <property type="match status" value="1"/>
</dbReference>
<reference evidence="1" key="1">
    <citation type="journal article" date="2014" name="Int. J. Syst. Evol. Microbiol.">
        <title>Complete genome sequence of Corynebacterium casei LMG S-19264T (=DSM 44701T), isolated from a smear-ripened cheese.</title>
        <authorList>
            <consortium name="US DOE Joint Genome Institute (JGI-PGF)"/>
            <person name="Walter F."/>
            <person name="Albersmeier A."/>
            <person name="Kalinowski J."/>
            <person name="Ruckert C."/>
        </authorList>
    </citation>
    <scope>NUCLEOTIDE SEQUENCE</scope>
    <source>
        <strain evidence="1">CGMCC 1.15082</strain>
    </source>
</reference>
<dbReference type="RefSeq" id="WP_188822871.1">
    <property type="nucleotide sequence ID" value="NZ_BMHH01000004.1"/>
</dbReference>
<dbReference type="Pfam" id="PF01126">
    <property type="entry name" value="Heme_oxygenase"/>
    <property type="match status" value="1"/>
</dbReference>
<dbReference type="AlphaFoldDB" id="A0A916S865"/>
<comment type="caution">
    <text evidence="1">The sequence shown here is derived from an EMBL/GenBank/DDBJ whole genome shotgun (WGS) entry which is preliminary data.</text>
</comment>
<name>A0A916S865_9HYPH</name>
<proteinExistence type="predicted"/>
<dbReference type="GO" id="GO:0006788">
    <property type="term" value="P:heme oxidation"/>
    <property type="evidence" value="ECO:0007669"/>
    <property type="project" value="InterPro"/>
</dbReference>
<reference evidence="1" key="2">
    <citation type="submission" date="2020-09" db="EMBL/GenBank/DDBJ databases">
        <authorList>
            <person name="Sun Q."/>
            <person name="Zhou Y."/>
        </authorList>
    </citation>
    <scope>NUCLEOTIDE SEQUENCE</scope>
    <source>
        <strain evidence="1">CGMCC 1.15082</strain>
    </source>
</reference>
<sequence length="211" mass="23734">MTTVEPWVREKTEITSRAKRLKAATHDTHDRLDRKIMAADPFASIERYGWFLDVQYRFHHGIDPLYRNHDLAAIIPDLESRRRLDLIRQDLLDIEAPMPAPPASEDDLIDVPNSLGWLYVAEGSNLGAAFLLKEAARLGLSENFGARHLAAAPEGRGLQWRTFTAALDRIDLSEEAEERAIEGAGQAFARVNQLVADRFYPDGEAAPRADF</sequence>
<dbReference type="GO" id="GO:0004392">
    <property type="term" value="F:heme oxygenase (decyclizing) activity"/>
    <property type="evidence" value="ECO:0007669"/>
    <property type="project" value="InterPro"/>
</dbReference>
<evidence type="ECO:0000313" key="2">
    <source>
        <dbReference type="Proteomes" id="UP000646478"/>
    </source>
</evidence>
<dbReference type="InterPro" id="IPR016053">
    <property type="entry name" value="Haem_Oase-like"/>
</dbReference>
<keyword evidence="2" id="KW-1185">Reference proteome</keyword>
<evidence type="ECO:0000313" key="1">
    <source>
        <dbReference type="EMBL" id="GGA87697.1"/>
    </source>
</evidence>
<accession>A0A916S865</accession>
<dbReference type="Gene3D" id="1.20.910.10">
    <property type="entry name" value="Heme oxygenase-like"/>
    <property type="match status" value="1"/>
</dbReference>
<gene>
    <name evidence="1" type="primary">hemO</name>
    <name evidence="1" type="ORF">GCM10011491_14270</name>
</gene>
<dbReference type="EMBL" id="BMHH01000004">
    <property type="protein sequence ID" value="GGA87697.1"/>
    <property type="molecule type" value="Genomic_DNA"/>
</dbReference>